<protein>
    <submittedName>
        <fullName evidence="4">Glycosyltransferase family 2 protein</fullName>
        <ecNumber evidence="4">2.4.-.-</ecNumber>
    </submittedName>
</protein>
<dbReference type="RefSeq" id="WP_148392783.1">
    <property type="nucleotide sequence ID" value="NZ_JBBMFP010000038.1"/>
</dbReference>
<evidence type="ECO:0000256" key="2">
    <source>
        <dbReference type="ARBA" id="ARBA00022679"/>
    </source>
</evidence>
<organism evidence="4 5">
    <name type="scientific">Blautia caccae</name>
    <dbReference type="NCBI Taxonomy" id="3133175"/>
    <lineage>
        <taxon>Bacteria</taxon>
        <taxon>Bacillati</taxon>
        <taxon>Bacillota</taxon>
        <taxon>Clostridia</taxon>
        <taxon>Lachnospirales</taxon>
        <taxon>Lachnospiraceae</taxon>
        <taxon>Blautia</taxon>
    </lineage>
</organism>
<dbReference type="EMBL" id="JBBMFP010000038">
    <property type="protein sequence ID" value="MEQ2434267.1"/>
    <property type="molecule type" value="Genomic_DNA"/>
</dbReference>
<dbReference type="PANTHER" id="PTHR22916">
    <property type="entry name" value="GLYCOSYLTRANSFERASE"/>
    <property type="match status" value="1"/>
</dbReference>
<sequence length="346" mass="40069">MQEHKVTVVIPVYNVEKYLNRCLKSIVSQTYKNLEILLVDDESPDRCPEMCENWAKSDERIRVIHKKNAGLGMARNTGIENATGNFICFVDSDDYIELDTIEKAYRRAIECRADVVYYGYNIVSAEGIVTKTYKPEIDKLVYVGEEVAEEILPELISPDYSQEKKANMMLSACTALFSMDLINKIHWRFVSEREIISEDVYSLMNLFGHVACVGVLPEAMYYYCQNGTSLTRAYRKDRYQGIKVFYDKIMILCENHRYPEMIKTRFASAYFAFVIATLKLIALSEGKTLDKLSNIRAIEKDSHLKKVLSEIDLKIESKSRKFVRLILLKENTLLCYLVLLLKYKHN</sequence>
<dbReference type="CDD" id="cd00761">
    <property type="entry name" value="Glyco_tranf_GTA_type"/>
    <property type="match status" value="1"/>
</dbReference>
<keyword evidence="2 4" id="KW-0808">Transferase</keyword>
<dbReference type="Gene3D" id="3.90.550.10">
    <property type="entry name" value="Spore Coat Polysaccharide Biosynthesis Protein SpsA, Chain A"/>
    <property type="match status" value="1"/>
</dbReference>
<comment type="caution">
    <text evidence="4">The sequence shown here is derived from an EMBL/GenBank/DDBJ whole genome shotgun (WGS) entry which is preliminary data.</text>
</comment>
<dbReference type="Proteomes" id="UP001457898">
    <property type="component" value="Unassembled WGS sequence"/>
</dbReference>
<accession>A0ABV1DV47</accession>
<gene>
    <name evidence="4" type="ORF">WMO65_25035</name>
</gene>
<dbReference type="Pfam" id="PF00535">
    <property type="entry name" value="Glycos_transf_2"/>
    <property type="match status" value="1"/>
</dbReference>
<evidence type="ECO:0000313" key="5">
    <source>
        <dbReference type="Proteomes" id="UP001457898"/>
    </source>
</evidence>
<dbReference type="GO" id="GO:0016757">
    <property type="term" value="F:glycosyltransferase activity"/>
    <property type="evidence" value="ECO:0007669"/>
    <property type="project" value="UniProtKB-KW"/>
</dbReference>
<evidence type="ECO:0000259" key="3">
    <source>
        <dbReference type="Pfam" id="PF00535"/>
    </source>
</evidence>
<dbReference type="InterPro" id="IPR029044">
    <property type="entry name" value="Nucleotide-diphossugar_trans"/>
</dbReference>
<name>A0ABV1DV47_9FIRM</name>
<evidence type="ECO:0000256" key="1">
    <source>
        <dbReference type="ARBA" id="ARBA00022676"/>
    </source>
</evidence>
<reference evidence="4 5" key="1">
    <citation type="submission" date="2024-03" db="EMBL/GenBank/DDBJ databases">
        <title>Human intestinal bacterial collection.</title>
        <authorList>
            <person name="Pauvert C."/>
            <person name="Hitch T.C.A."/>
            <person name="Clavel T."/>
        </authorList>
    </citation>
    <scope>NUCLEOTIDE SEQUENCE [LARGE SCALE GENOMIC DNA]</scope>
    <source>
        <strain evidence="4 5">CLA-SR-H028</strain>
    </source>
</reference>
<keyword evidence="1 4" id="KW-0328">Glycosyltransferase</keyword>
<dbReference type="InterPro" id="IPR001173">
    <property type="entry name" value="Glyco_trans_2-like"/>
</dbReference>
<dbReference type="PANTHER" id="PTHR22916:SF51">
    <property type="entry name" value="GLYCOSYLTRANSFERASE EPSH-RELATED"/>
    <property type="match status" value="1"/>
</dbReference>
<proteinExistence type="predicted"/>
<keyword evidence="5" id="KW-1185">Reference proteome</keyword>
<evidence type="ECO:0000313" key="4">
    <source>
        <dbReference type="EMBL" id="MEQ2434267.1"/>
    </source>
</evidence>
<dbReference type="EC" id="2.4.-.-" evidence="4"/>
<feature type="domain" description="Glycosyltransferase 2-like" evidence="3">
    <location>
        <begin position="7"/>
        <end position="128"/>
    </location>
</feature>
<dbReference type="SUPFAM" id="SSF53448">
    <property type="entry name" value="Nucleotide-diphospho-sugar transferases"/>
    <property type="match status" value="1"/>
</dbReference>